<dbReference type="InterPro" id="IPR039426">
    <property type="entry name" value="TonB-dep_rcpt-like"/>
</dbReference>
<dbReference type="EMBL" id="JAPJDZ010000003">
    <property type="protein sequence ID" value="MDP5134744.1"/>
    <property type="molecule type" value="Genomic_DNA"/>
</dbReference>
<dbReference type="RefSeq" id="WP_305973468.1">
    <property type="nucleotide sequence ID" value="NZ_JAPJDZ010000003.1"/>
</dbReference>
<organism evidence="2 3">
    <name type="scientific">Rheinheimera baltica</name>
    <dbReference type="NCBI Taxonomy" id="67576"/>
    <lineage>
        <taxon>Bacteria</taxon>
        <taxon>Pseudomonadati</taxon>
        <taxon>Pseudomonadota</taxon>
        <taxon>Gammaproteobacteria</taxon>
        <taxon>Chromatiales</taxon>
        <taxon>Chromatiaceae</taxon>
        <taxon>Rheinheimera</taxon>
    </lineage>
</organism>
<evidence type="ECO:0008006" key="4">
    <source>
        <dbReference type="Google" id="ProtNLM"/>
    </source>
</evidence>
<keyword evidence="3" id="KW-1185">Reference proteome</keyword>
<sequence>MHFHTFWRVLFVVFLLVSVSLEVSAQSEQVSRRYNKAELMLMQGQSAHDLIMQIPGFKFVDSTEERGLSNAVGNVLVDGLPLLNKSQTLGRVLSDMPINQILIMEVYLTSHPFAAASQHTQVVNLIRDETEHKVNWRIKGVSQDNQPKLGNLSLQGTVQLQGWEHQLQLSKDASRWGSEINFSEYTLEGTPYSEAQEEYLEAMRTTQVGLVSGKRYSHGTVQINAQWQKSREYIGYQRYKTDLNEGAQNQELIHDITTNKARSLGVDWQQASEIVQKWQWHITGLIREDNSHGMSDADGVSTFVQKRQLRERVLKLARQNTASAFSPEYGLEYSYNTLEANTRQNGEHNLAWARENRYEPFASIRLNFGSNWQLYGKLTAEFSSLTSYSDSHFEASNQYFKPLIRVTHQAQNGISSTFGLQRRIEQLNFDDFIPSLDNNFNRAQSGNSALAPEQSWEVSYEFNYSALPTWALNARLFLQHQRDTHEFVELAEGAWGIGNAGTAKEYGLDVDLNIPAEALLEGSQFNLSYEYRDAQFDDPLIGHRVTSWLVPHTLELEFRKDADAYAWGMVANFGTRKLAFYPDEVYRETTRTTFDVYLEWSLNDTLKLNVELETLTDGKLRYDRDLYVLNRSGEFDSRYIGIERFKPLISMSLSGQF</sequence>
<dbReference type="PANTHER" id="PTHR30069">
    <property type="entry name" value="TONB-DEPENDENT OUTER MEMBRANE RECEPTOR"/>
    <property type="match status" value="1"/>
</dbReference>
<accession>A0ABT9HUD6</accession>
<proteinExistence type="predicted"/>
<keyword evidence="1" id="KW-0732">Signal</keyword>
<gene>
    <name evidence="2" type="ORF">ORJ04_02130</name>
</gene>
<dbReference type="Proteomes" id="UP001231109">
    <property type="component" value="Unassembled WGS sequence"/>
</dbReference>
<comment type="caution">
    <text evidence="2">The sequence shown here is derived from an EMBL/GenBank/DDBJ whole genome shotgun (WGS) entry which is preliminary data.</text>
</comment>
<evidence type="ECO:0000256" key="1">
    <source>
        <dbReference type="ARBA" id="ARBA00022729"/>
    </source>
</evidence>
<evidence type="ECO:0000313" key="2">
    <source>
        <dbReference type="EMBL" id="MDP5134744.1"/>
    </source>
</evidence>
<evidence type="ECO:0000313" key="3">
    <source>
        <dbReference type="Proteomes" id="UP001231109"/>
    </source>
</evidence>
<dbReference type="SUPFAM" id="SSF56935">
    <property type="entry name" value="Porins"/>
    <property type="match status" value="1"/>
</dbReference>
<reference evidence="2 3" key="1">
    <citation type="submission" date="2022-11" db="EMBL/GenBank/DDBJ databases">
        <title>Viruses from the air-sea interface of a natural surface slick.</title>
        <authorList>
            <person name="Rahlff J."/>
            <person name="Holmfeldt K."/>
        </authorList>
    </citation>
    <scope>NUCLEOTIDE SEQUENCE [LARGE SCALE GENOMIC DNA]</scope>
    <source>
        <strain evidence="2 3">SMS4</strain>
    </source>
</reference>
<protein>
    <recommendedName>
        <fullName evidence="4">TonB-dependent receptor</fullName>
    </recommendedName>
</protein>
<name>A0ABT9HUD6_9GAMM</name>
<dbReference type="PANTHER" id="PTHR30069:SF29">
    <property type="entry name" value="HEMOGLOBIN AND HEMOGLOBIN-HAPTOGLOBIN-BINDING PROTEIN 1-RELATED"/>
    <property type="match status" value="1"/>
</dbReference>